<name>A0ABX7YRG5_9GAMM</name>
<dbReference type="InterPro" id="IPR029063">
    <property type="entry name" value="SAM-dependent_MTases_sf"/>
</dbReference>
<dbReference type="SUPFAM" id="SSF53335">
    <property type="entry name" value="S-adenosyl-L-methionine-dependent methyltransferases"/>
    <property type="match status" value="1"/>
</dbReference>
<keyword evidence="2" id="KW-0808">Transferase</keyword>
<feature type="domain" description="Methyltransferase" evidence="1">
    <location>
        <begin position="64"/>
        <end position="142"/>
    </location>
</feature>
<proteinExistence type="predicted"/>
<protein>
    <submittedName>
        <fullName evidence="2">Class I SAM-dependent methyltransferase</fullName>
    </submittedName>
</protein>
<dbReference type="InterPro" id="IPR041698">
    <property type="entry name" value="Methyltransf_25"/>
</dbReference>
<reference evidence="2 3" key="1">
    <citation type="submission" date="2021-04" db="EMBL/GenBank/DDBJ databases">
        <title>Novel species identification of genus Shewanella.</title>
        <authorList>
            <person name="Liu G."/>
        </authorList>
    </citation>
    <scope>NUCLEOTIDE SEQUENCE [LARGE SCALE GENOMIC DNA]</scope>
    <source>
        <strain evidence="2 3">FJAT-54481</strain>
    </source>
</reference>
<keyword evidence="3" id="KW-1185">Reference proteome</keyword>
<keyword evidence="2" id="KW-0489">Methyltransferase</keyword>
<accession>A0ABX7YRG5</accession>
<dbReference type="Pfam" id="PF13649">
    <property type="entry name" value="Methyltransf_25"/>
    <property type="match status" value="1"/>
</dbReference>
<dbReference type="Gene3D" id="3.40.50.150">
    <property type="entry name" value="Vaccinia Virus protein VP39"/>
    <property type="match status" value="1"/>
</dbReference>
<dbReference type="InterPro" id="IPR050723">
    <property type="entry name" value="CFA/CMAS"/>
</dbReference>
<dbReference type="PANTHER" id="PTHR43667">
    <property type="entry name" value="CYCLOPROPANE-FATTY-ACYL-PHOSPHOLIPID SYNTHASE"/>
    <property type="match status" value="1"/>
</dbReference>
<dbReference type="GO" id="GO:0032259">
    <property type="term" value="P:methylation"/>
    <property type="evidence" value="ECO:0007669"/>
    <property type="project" value="UniProtKB-KW"/>
</dbReference>
<organism evidence="2 3">
    <name type="scientific">Shewanella yunxiaonensis</name>
    <dbReference type="NCBI Taxonomy" id="2829809"/>
    <lineage>
        <taxon>Bacteria</taxon>
        <taxon>Pseudomonadati</taxon>
        <taxon>Pseudomonadota</taxon>
        <taxon>Gammaproteobacteria</taxon>
        <taxon>Alteromonadales</taxon>
        <taxon>Shewanellaceae</taxon>
        <taxon>Shewanella</taxon>
    </lineage>
</organism>
<dbReference type="GO" id="GO:0008168">
    <property type="term" value="F:methyltransferase activity"/>
    <property type="evidence" value="ECO:0007669"/>
    <property type="project" value="UniProtKB-KW"/>
</dbReference>
<gene>
    <name evidence="2" type="ORF">KDN34_14395</name>
</gene>
<sequence length="269" mass="30418">MILDELNFAELYRQQMQQAGRTTKAPEHWDARAEKMAEVCANPQDPYLVQLQSKIDLRNASTLLDMGCGPGSVCLNLAGSLTRVWGVDYSRGMLEVAGRRAAAMGLQNVTLLNKSWEDDWTEIPECDIAVASRSTLVADLQQALIKLNNKARLRVYTTHTVATSFVDVAVQRAVGRPVVELPNYIFAVNILYQLGIHPKVDYIRGPNCQNKTESFEQFSESVSWSLGTLDDTELQRLFDFYQQKKRMGQVIVPPSRDWALVYWDKTQTL</sequence>
<dbReference type="Proteomes" id="UP000679575">
    <property type="component" value="Chromosome"/>
</dbReference>
<dbReference type="CDD" id="cd02440">
    <property type="entry name" value="AdoMet_MTases"/>
    <property type="match status" value="1"/>
</dbReference>
<evidence type="ECO:0000313" key="2">
    <source>
        <dbReference type="EMBL" id="QUN05373.1"/>
    </source>
</evidence>
<evidence type="ECO:0000259" key="1">
    <source>
        <dbReference type="Pfam" id="PF13649"/>
    </source>
</evidence>
<dbReference type="RefSeq" id="WP_212594405.1">
    <property type="nucleotide sequence ID" value="NZ_CP073587.1"/>
</dbReference>
<evidence type="ECO:0000313" key="3">
    <source>
        <dbReference type="Proteomes" id="UP000679575"/>
    </source>
</evidence>
<dbReference type="EMBL" id="CP073587">
    <property type="protein sequence ID" value="QUN05373.1"/>
    <property type="molecule type" value="Genomic_DNA"/>
</dbReference>
<dbReference type="PANTHER" id="PTHR43667:SF2">
    <property type="entry name" value="FATTY ACID C-METHYL TRANSFERASE"/>
    <property type="match status" value="1"/>
</dbReference>